<evidence type="ECO:0000313" key="1">
    <source>
        <dbReference type="EMBL" id="SFN40751.1"/>
    </source>
</evidence>
<dbReference type="Proteomes" id="UP000198769">
    <property type="component" value="Unassembled WGS sequence"/>
</dbReference>
<evidence type="ECO:0000313" key="2">
    <source>
        <dbReference type="Proteomes" id="UP000198769"/>
    </source>
</evidence>
<sequence>MNQKLFVVECIMLSYAVFGQVGINTATPSAALDVVSKGSNILSKAVEINNASGSEMMTVLDNGNVGINTALPLSKLQVNSNFPGSAFRMIDGTQGQGKYLVSDNLGGARWTNVHVANPIAFGELNPNLVGISSNTLIGHKITLTQGKWMVYVGELLLSNKSADDSGNKWVRLTLSSSNSSIVSTGYNYLASRLVSGWLAPATTAVYAGGYSFLNGVIPVDVTSASVTLYLWTEVVDSVGFSPPNVQVGNNGENYLFAVPSS</sequence>
<reference evidence="2" key="1">
    <citation type="submission" date="2016-10" db="EMBL/GenBank/DDBJ databases">
        <authorList>
            <person name="Varghese N."/>
            <person name="Submissions S."/>
        </authorList>
    </citation>
    <scope>NUCLEOTIDE SEQUENCE [LARGE SCALE GENOMIC DNA]</scope>
    <source>
        <strain evidence="2">DSM 25575</strain>
    </source>
</reference>
<accession>A0A1I4YRW1</accession>
<protein>
    <submittedName>
        <fullName evidence="1">Uncharacterized protein</fullName>
    </submittedName>
</protein>
<dbReference type="RefSeq" id="WP_090024842.1">
    <property type="nucleotide sequence ID" value="NZ_FOVD01000003.1"/>
</dbReference>
<organism evidence="1 2">
    <name type="scientific">Chryseobacterium oleae</name>
    <dbReference type="NCBI Taxonomy" id="491207"/>
    <lineage>
        <taxon>Bacteria</taxon>
        <taxon>Pseudomonadati</taxon>
        <taxon>Bacteroidota</taxon>
        <taxon>Flavobacteriia</taxon>
        <taxon>Flavobacteriales</taxon>
        <taxon>Weeksellaceae</taxon>
        <taxon>Chryseobacterium group</taxon>
        <taxon>Chryseobacterium</taxon>
    </lineage>
</organism>
<name>A0A1I4YRW1_CHROL</name>
<proteinExistence type="predicted"/>
<dbReference type="AlphaFoldDB" id="A0A1I4YRW1"/>
<keyword evidence="2" id="KW-1185">Reference proteome</keyword>
<dbReference type="OrthoDB" id="1227422at2"/>
<gene>
    <name evidence="1" type="ORF">SAMN05421594_2638</name>
</gene>
<dbReference type="EMBL" id="FOVD01000003">
    <property type="protein sequence ID" value="SFN40751.1"/>
    <property type="molecule type" value="Genomic_DNA"/>
</dbReference>